<dbReference type="EMBL" id="QUMQ01000001">
    <property type="protein sequence ID" value="REG00315.1"/>
    <property type="molecule type" value="Genomic_DNA"/>
</dbReference>
<dbReference type="SUPFAM" id="SSF140736">
    <property type="entry name" value="Rv1873-like"/>
    <property type="match status" value="1"/>
</dbReference>
<evidence type="ECO:0000313" key="1">
    <source>
        <dbReference type="EMBL" id="REG00315.1"/>
    </source>
</evidence>
<comment type="caution">
    <text evidence="1">The sequence shown here is derived from an EMBL/GenBank/DDBJ whole genome shotgun (WGS) entry which is preliminary data.</text>
</comment>
<dbReference type="Gene3D" id="1.25.40.380">
    <property type="entry name" value="Protein of unknown function DUF1810"/>
    <property type="match status" value="1"/>
</dbReference>
<keyword evidence="2" id="KW-1185">Reference proteome</keyword>
<dbReference type="RefSeq" id="WP_116076863.1">
    <property type="nucleotide sequence ID" value="NZ_BONB01000059.1"/>
</dbReference>
<dbReference type="OrthoDB" id="9801870at2"/>
<reference evidence="1 2" key="1">
    <citation type="submission" date="2018-08" db="EMBL/GenBank/DDBJ databases">
        <title>Sequencing the genomes of 1000 actinobacteria strains.</title>
        <authorList>
            <person name="Klenk H.-P."/>
        </authorList>
    </citation>
    <scope>NUCLEOTIDE SEQUENCE [LARGE SCALE GENOMIC DNA]</scope>
    <source>
        <strain evidence="1 2">DSM 44099</strain>
    </source>
</reference>
<protein>
    <submittedName>
        <fullName evidence="1">Uncharacterized protein (DUF1810 family)</fullName>
    </submittedName>
</protein>
<accession>A0A3D9ZUM3</accession>
<dbReference type="Proteomes" id="UP000256913">
    <property type="component" value="Unassembled WGS sequence"/>
</dbReference>
<gene>
    <name evidence="1" type="ORF">DFJ67_6366</name>
</gene>
<evidence type="ECO:0000313" key="2">
    <source>
        <dbReference type="Proteomes" id="UP000256913"/>
    </source>
</evidence>
<name>A0A3D9ZUM3_9ACTN</name>
<sequence>MTDDDPYRLGRFVEAQTGVYDRALAELRAGLKRSHWMWFVFPQIAGLGRSSMAQAYAISGLDEARAYLDHPVLGPRLLECATALVEGDEADEERIFGPVDAMKLRSSMTLFTHAAPAELAFRAVLGRFYGGVEDDATLARLS</sequence>
<dbReference type="InterPro" id="IPR036287">
    <property type="entry name" value="Rv1873-like_sf"/>
</dbReference>
<dbReference type="AlphaFoldDB" id="A0A3D9ZUM3"/>
<dbReference type="Pfam" id="PF08837">
    <property type="entry name" value="DUF1810"/>
    <property type="match status" value="1"/>
</dbReference>
<dbReference type="InterPro" id="IPR014937">
    <property type="entry name" value="DUF1810"/>
</dbReference>
<dbReference type="PIRSF" id="PIRSF008546">
    <property type="entry name" value="UCP008546"/>
    <property type="match status" value="1"/>
</dbReference>
<proteinExistence type="predicted"/>
<organism evidence="1 2">
    <name type="scientific">Asanoa ferruginea</name>
    <dbReference type="NCBI Taxonomy" id="53367"/>
    <lineage>
        <taxon>Bacteria</taxon>
        <taxon>Bacillati</taxon>
        <taxon>Actinomycetota</taxon>
        <taxon>Actinomycetes</taxon>
        <taxon>Micromonosporales</taxon>
        <taxon>Micromonosporaceae</taxon>
        <taxon>Asanoa</taxon>
    </lineage>
</organism>